<feature type="transmembrane region" description="Helical" evidence="8">
    <location>
        <begin position="335"/>
        <end position="353"/>
    </location>
</feature>
<evidence type="ECO:0000256" key="5">
    <source>
        <dbReference type="ARBA" id="ARBA00022989"/>
    </source>
</evidence>
<feature type="region of interest" description="Disordered" evidence="7">
    <location>
        <begin position="1"/>
        <end position="28"/>
    </location>
</feature>
<reference evidence="10" key="1">
    <citation type="journal article" date="2019" name="Int. J. Syst. Evol. Microbiol.">
        <title>The Global Catalogue of Microorganisms (GCM) 10K type strain sequencing project: providing services to taxonomists for standard genome sequencing and annotation.</title>
        <authorList>
            <consortium name="The Broad Institute Genomics Platform"/>
            <consortium name="The Broad Institute Genome Sequencing Center for Infectious Disease"/>
            <person name="Wu L."/>
            <person name="Ma J."/>
        </authorList>
    </citation>
    <scope>NUCLEOTIDE SEQUENCE [LARGE SCALE GENOMIC DNA]</scope>
    <source>
        <strain evidence="10">JCM 31037</strain>
    </source>
</reference>
<gene>
    <name evidence="9" type="ORF">ACFQ4H_20955</name>
</gene>
<dbReference type="InterPro" id="IPR018383">
    <property type="entry name" value="UPF0324_pro"/>
</dbReference>
<feature type="transmembrane region" description="Helical" evidence="8">
    <location>
        <begin position="306"/>
        <end position="323"/>
    </location>
</feature>
<evidence type="ECO:0000256" key="1">
    <source>
        <dbReference type="ARBA" id="ARBA00004651"/>
    </source>
</evidence>
<feature type="transmembrane region" description="Helical" evidence="8">
    <location>
        <begin position="150"/>
        <end position="167"/>
    </location>
</feature>
<keyword evidence="10" id="KW-1185">Reference proteome</keyword>
<evidence type="ECO:0000256" key="8">
    <source>
        <dbReference type="SAM" id="Phobius"/>
    </source>
</evidence>
<feature type="transmembrane region" description="Helical" evidence="8">
    <location>
        <begin position="275"/>
        <end position="294"/>
    </location>
</feature>
<dbReference type="Pfam" id="PF03601">
    <property type="entry name" value="Cons_hypoth698"/>
    <property type="match status" value="1"/>
</dbReference>
<keyword evidence="5 8" id="KW-1133">Transmembrane helix</keyword>
<keyword evidence="6 8" id="KW-0472">Membrane</keyword>
<evidence type="ECO:0000256" key="7">
    <source>
        <dbReference type="SAM" id="MobiDB-lite"/>
    </source>
</evidence>
<comment type="caution">
    <text evidence="9">The sequence shown here is derived from an EMBL/GenBank/DDBJ whole genome shotgun (WGS) entry which is preliminary data.</text>
</comment>
<evidence type="ECO:0000313" key="10">
    <source>
        <dbReference type="Proteomes" id="UP001597260"/>
    </source>
</evidence>
<evidence type="ECO:0000313" key="9">
    <source>
        <dbReference type="EMBL" id="MFD1323558.1"/>
    </source>
</evidence>
<evidence type="ECO:0000256" key="3">
    <source>
        <dbReference type="ARBA" id="ARBA00022475"/>
    </source>
</evidence>
<keyword evidence="3" id="KW-1003">Cell membrane</keyword>
<dbReference type="PANTHER" id="PTHR30106">
    <property type="entry name" value="INNER MEMBRANE PROTEIN YEIH-RELATED"/>
    <property type="match status" value="1"/>
</dbReference>
<accession>A0ABW3YKG8</accession>
<feature type="transmembrane region" description="Helical" evidence="8">
    <location>
        <begin position="36"/>
        <end position="56"/>
    </location>
</feature>
<dbReference type="EMBL" id="JBHTMP010000033">
    <property type="protein sequence ID" value="MFD1323558.1"/>
    <property type="molecule type" value="Genomic_DNA"/>
</dbReference>
<feature type="compositionally biased region" description="Low complexity" evidence="7">
    <location>
        <begin position="10"/>
        <end position="24"/>
    </location>
</feature>
<protein>
    <submittedName>
        <fullName evidence="9">YeiH family protein</fullName>
    </submittedName>
</protein>
<evidence type="ECO:0000256" key="6">
    <source>
        <dbReference type="ARBA" id="ARBA00023136"/>
    </source>
</evidence>
<dbReference type="RefSeq" id="WP_377572833.1">
    <property type="nucleotide sequence ID" value="NZ_JBHTMP010000033.1"/>
</dbReference>
<comment type="subcellular location">
    <subcellularLocation>
        <location evidence="1">Cell membrane</location>
        <topology evidence="1">Multi-pass membrane protein</topology>
    </subcellularLocation>
</comment>
<name>A0ABW3YKG8_9ACTN</name>
<evidence type="ECO:0000256" key="4">
    <source>
        <dbReference type="ARBA" id="ARBA00022692"/>
    </source>
</evidence>
<keyword evidence="4 8" id="KW-0812">Transmembrane</keyword>
<evidence type="ECO:0000256" key="2">
    <source>
        <dbReference type="ARBA" id="ARBA00007977"/>
    </source>
</evidence>
<dbReference type="PANTHER" id="PTHR30106:SF2">
    <property type="entry name" value="UPF0324 INNER MEMBRANE PROTEIN YEIH"/>
    <property type="match status" value="1"/>
</dbReference>
<comment type="similarity">
    <text evidence="2">Belongs to the UPF0324 family.</text>
</comment>
<feature type="transmembrane region" description="Helical" evidence="8">
    <location>
        <begin position="62"/>
        <end position="80"/>
    </location>
</feature>
<organism evidence="9 10">
    <name type="scientific">Micromonospora sonneratiae</name>
    <dbReference type="NCBI Taxonomy" id="1184706"/>
    <lineage>
        <taxon>Bacteria</taxon>
        <taxon>Bacillati</taxon>
        <taxon>Actinomycetota</taxon>
        <taxon>Actinomycetes</taxon>
        <taxon>Micromonosporales</taxon>
        <taxon>Micromonosporaceae</taxon>
        <taxon>Micromonospora</taxon>
    </lineage>
</organism>
<feature type="transmembrane region" description="Helical" evidence="8">
    <location>
        <begin position="179"/>
        <end position="199"/>
    </location>
</feature>
<proteinExistence type="inferred from homology"/>
<sequence length="357" mass="35900">MRNDQAGTVAREPAAGARQPAAARSGRRPGRLARRLSLLPGLGFVAATTALAFLAARVLPAAHAPTVAVALGAVAANLGLHRPVLQPGTRFATHRLLRIAVVLLGLQLGIPQLAALGLPGLGIVVLTVAVTFTGTQLLGRALGVPPARTLLVATGFSICGASAIAAMEEVADGDEDDTAVAVALVTVCGTLAIVLLPALRGPLGLDPAGFGSWVGASVHDVGQTVATASRVDGSLTDAVVVKLSRVALLAPLVAGVALTRARRGTGSVGTRRPPVLPLFVAGFLGAIVLASTGLLPDRVLTGAETVQQVLLTCALVGLGTGIHHRVLRSTGVRSLCLGLASWLLVAAVAYAGVRLLG</sequence>
<dbReference type="Proteomes" id="UP001597260">
    <property type="component" value="Unassembled WGS sequence"/>
</dbReference>